<dbReference type="Proteomes" id="UP000266723">
    <property type="component" value="Unassembled WGS sequence"/>
</dbReference>
<organism evidence="1 2">
    <name type="scientific">Brassica cretica</name>
    <name type="common">Mustard</name>
    <dbReference type="NCBI Taxonomy" id="69181"/>
    <lineage>
        <taxon>Eukaryota</taxon>
        <taxon>Viridiplantae</taxon>
        <taxon>Streptophyta</taxon>
        <taxon>Embryophyta</taxon>
        <taxon>Tracheophyta</taxon>
        <taxon>Spermatophyta</taxon>
        <taxon>Magnoliopsida</taxon>
        <taxon>eudicotyledons</taxon>
        <taxon>Gunneridae</taxon>
        <taxon>Pentapetalae</taxon>
        <taxon>rosids</taxon>
        <taxon>malvids</taxon>
        <taxon>Brassicales</taxon>
        <taxon>Brassicaceae</taxon>
        <taxon>Brassiceae</taxon>
        <taxon>Brassica</taxon>
    </lineage>
</organism>
<accession>A0ABQ7C5I1</accession>
<evidence type="ECO:0000313" key="2">
    <source>
        <dbReference type="Proteomes" id="UP000266723"/>
    </source>
</evidence>
<keyword evidence="2" id="KW-1185">Reference proteome</keyword>
<dbReference type="EMBL" id="QGKV02000832">
    <property type="protein sequence ID" value="KAF3546558.1"/>
    <property type="molecule type" value="Genomic_DNA"/>
</dbReference>
<name>A0ABQ7C5I1_BRACR</name>
<protein>
    <submittedName>
        <fullName evidence="1">Uncharacterized protein</fullName>
    </submittedName>
</protein>
<evidence type="ECO:0000313" key="1">
    <source>
        <dbReference type="EMBL" id="KAF3546558.1"/>
    </source>
</evidence>
<reference evidence="1 2" key="1">
    <citation type="journal article" date="2020" name="BMC Genomics">
        <title>Intraspecific diversification of the crop wild relative Brassica cretica Lam. using demographic model selection.</title>
        <authorList>
            <person name="Kioukis A."/>
            <person name="Michalopoulou V.A."/>
            <person name="Briers L."/>
            <person name="Pirintsos S."/>
            <person name="Studholme D.J."/>
            <person name="Pavlidis P."/>
            <person name="Sarris P.F."/>
        </authorList>
    </citation>
    <scope>NUCLEOTIDE SEQUENCE [LARGE SCALE GENOMIC DNA]</scope>
    <source>
        <strain evidence="2">cv. PFS-1207/04</strain>
    </source>
</reference>
<comment type="caution">
    <text evidence="1">The sequence shown here is derived from an EMBL/GenBank/DDBJ whole genome shotgun (WGS) entry which is preliminary data.</text>
</comment>
<proteinExistence type="predicted"/>
<sequence length="144" mass="16243">MFFLSSFTHVSFHIGKSLYLAPTRVSRDGALRFIKRDAFSYGLRSIFFCWAFCTPGPKDIDVSSPNYTLLSRLSFLRRRRATLAISSLSDETAGVMSSSLFQLNSITRSDSSMRFLIPSGVDLYKDVSIYRSPTRSLLLSLAIF</sequence>
<gene>
    <name evidence="1" type="ORF">DY000_02001241</name>
</gene>